<reference evidence="1 2" key="1">
    <citation type="submission" date="2023-07" db="EMBL/GenBank/DDBJ databases">
        <title>Genomic Encyclopedia of Type Strains, Phase IV (KMG-IV): sequencing the most valuable type-strain genomes for metagenomic binning, comparative biology and taxonomic classification.</title>
        <authorList>
            <person name="Goeker M."/>
        </authorList>
    </citation>
    <scope>NUCLEOTIDE SEQUENCE [LARGE SCALE GENOMIC DNA]</scope>
    <source>
        <strain evidence="1 2">DSM 19619</strain>
    </source>
</reference>
<evidence type="ECO:0000313" key="1">
    <source>
        <dbReference type="EMBL" id="MDQ0472974.1"/>
    </source>
</evidence>
<protein>
    <recommendedName>
        <fullName evidence="3">DUF1127 domain-containing protein</fullName>
    </recommendedName>
</protein>
<accession>A0ABU0JFB2</accession>
<proteinExistence type="predicted"/>
<sequence length="56" mass="6555">MIFASIIARIQDRLAKRRRYLRLVAEIESLTQRDLADVRGDVTDMLNAAWHEVYGH</sequence>
<dbReference type="Proteomes" id="UP001242480">
    <property type="component" value="Unassembled WGS sequence"/>
</dbReference>
<evidence type="ECO:0000313" key="2">
    <source>
        <dbReference type="Proteomes" id="UP001242480"/>
    </source>
</evidence>
<organism evidence="1 2">
    <name type="scientific">Labrys wisconsinensis</name>
    <dbReference type="NCBI Taxonomy" id="425677"/>
    <lineage>
        <taxon>Bacteria</taxon>
        <taxon>Pseudomonadati</taxon>
        <taxon>Pseudomonadota</taxon>
        <taxon>Alphaproteobacteria</taxon>
        <taxon>Hyphomicrobiales</taxon>
        <taxon>Xanthobacteraceae</taxon>
        <taxon>Labrys</taxon>
    </lineage>
</organism>
<keyword evidence="2" id="KW-1185">Reference proteome</keyword>
<dbReference type="RefSeq" id="WP_307280596.1">
    <property type="nucleotide sequence ID" value="NZ_JAUSVX010000014.1"/>
</dbReference>
<evidence type="ECO:0008006" key="3">
    <source>
        <dbReference type="Google" id="ProtNLM"/>
    </source>
</evidence>
<comment type="caution">
    <text evidence="1">The sequence shown here is derived from an EMBL/GenBank/DDBJ whole genome shotgun (WGS) entry which is preliminary data.</text>
</comment>
<dbReference type="EMBL" id="JAUSVX010000014">
    <property type="protein sequence ID" value="MDQ0472974.1"/>
    <property type="molecule type" value="Genomic_DNA"/>
</dbReference>
<name>A0ABU0JFB2_9HYPH</name>
<gene>
    <name evidence="1" type="ORF">QO011_006007</name>
</gene>